<proteinExistence type="predicted"/>
<reference evidence="1" key="1">
    <citation type="submission" date="2021-02" db="EMBL/GenBank/DDBJ databases">
        <authorList>
            <consortium name="DOE Joint Genome Institute"/>
            <person name="Ahrendt S."/>
            <person name="Looney B.P."/>
            <person name="Miyauchi S."/>
            <person name="Morin E."/>
            <person name="Drula E."/>
            <person name="Courty P.E."/>
            <person name="Chicoki N."/>
            <person name="Fauchery L."/>
            <person name="Kohler A."/>
            <person name="Kuo A."/>
            <person name="Labutti K."/>
            <person name="Pangilinan J."/>
            <person name="Lipzen A."/>
            <person name="Riley R."/>
            <person name="Andreopoulos W."/>
            <person name="He G."/>
            <person name="Johnson J."/>
            <person name="Barry K.W."/>
            <person name="Grigoriev I.V."/>
            <person name="Nagy L."/>
            <person name="Hibbett D."/>
            <person name="Henrissat B."/>
            <person name="Matheny P.B."/>
            <person name="Labbe J."/>
            <person name="Martin F."/>
        </authorList>
    </citation>
    <scope>NUCLEOTIDE SEQUENCE</scope>
    <source>
        <strain evidence="1">FP105234-sp</strain>
    </source>
</reference>
<dbReference type="Proteomes" id="UP000814033">
    <property type="component" value="Unassembled WGS sequence"/>
</dbReference>
<gene>
    <name evidence="1" type="ORF">FA95DRAFT_1602669</name>
</gene>
<accession>A0ACB8S4N3</accession>
<comment type="caution">
    <text evidence="1">The sequence shown here is derived from an EMBL/GenBank/DDBJ whole genome shotgun (WGS) entry which is preliminary data.</text>
</comment>
<keyword evidence="2" id="KW-1185">Reference proteome</keyword>
<dbReference type="EMBL" id="MU275852">
    <property type="protein sequence ID" value="KAI0051418.1"/>
    <property type="molecule type" value="Genomic_DNA"/>
</dbReference>
<evidence type="ECO:0000313" key="2">
    <source>
        <dbReference type="Proteomes" id="UP000814033"/>
    </source>
</evidence>
<name>A0ACB8S4N3_9AGAM</name>
<sequence length="449" mass="49852">MDALSYVDIPAYALRLNETQVPAKDPVRPQPKVNTALPHPPPSSEAPPSSPSSSITSPIRSPFGNLPGLLLASTLQIPANAPSSGNPRNVSQLLSTRDPLSVPITTANGRRFIGKIGPVFWLQDRIEEILMWRNGWRMTTACMAAYAFLCYFPRLILLLPNVVILAVLVATHPSRQTADGDSTIRPEILPPPRASAREGSTEWLANIQGIQNLMGAFADASDAIYPLILHLTYSTPYTPHILTMVLATTIVSLPLLPLIPLRPLFLVVGLSPFIATHPFTRRSLPILLSALPLRRWQARVSRVIDDDRLTDRHWRRAFREVELFENERWTGGAVGDAQGGTWSKGSLKVGERVGWTRSRDGWSGLSADGSGDVSNLTFALEPNWAFVETEDWRVDIEAEWSAVGADQNGWVYTNDAWLEPHAAPADEWKAQGAMTRRRRWSRRIYFNPP</sequence>
<organism evidence="1 2">
    <name type="scientific">Auriscalpium vulgare</name>
    <dbReference type="NCBI Taxonomy" id="40419"/>
    <lineage>
        <taxon>Eukaryota</taxon>
        <taxon>Fungi</taxon>
        <taxon>Dikarya</taxon>
        <taxon>Basidiomycota</taxon>
        <taxon>Agaricomycotina</taxon>
        <taxon>Agaricomycetes</taxon>
        <taxon>Russulales</taxon>
        <taxon>Auriscalpiaceae</taxon>
        <taxon>Auriscalpium</taxon>
    </lineage>
</organism>
<protein>
    <submittedName>
        <fullName evidence="1">Uncharacterized protein</fullName>
    </submittedName>
</protein>
<reference evidence="1" key="2">
    <citation type="journal article" date="2022" name="New Phytol.">
        <title>Evolutionary transition to the ectomycorrhizal habit in the genomes of a hyperdiverse lineage of mushroom-forming fungi.</title>
        <authorList>
            <person name="Looney B."/>
            <person name="Miyauchi S."/>
            <person name="Morin E."/>
            <person name="Drula E."/>
            <person name="Courty P.E."/>
            <person name="Kohler A."/>
            <person name="Kuo A."/>
            <person name="LaButti K."/>
            <person name="Pangilinan J."/>
            <person name="Lipzen A."/>
            <person name="Riley R."/>
            <person name="Andreopoulos W."/>
            <person name="He G."/>
            <person name="Johnson J."/>
            <person name="Nolan M."/>
            <person name="Tritt A."/>
            <person name="Barry K.W."/>
            <person name="Grigoriev I.V."/>
            <person name="Nagy L.G."/>
            <person name="Hibbett D."/>
            <person name="Henrissat B."/>
            <person name="Matheny P.B."/>
            <person name="Labbe J."/>
            <person name="Martin F.M."/>
        </authorList>
    </citation>
    <scope>NUCLEOTIDE SEQUENCE</scope>
    <source>
        <strain evidence="1">FP105234-sp</strain>
    </source>
</reference>
<evidence type="ECO:0000313" key="1">
    <source>
        <dbReference type="EMBL" id="KAI0051418.1"/>
    </source>
</evidence>